<dbReference type="SUPFAM" id="SSF81301">
    <property type="entry name" value="Nucleotidyltransferase"/>
    <property type="match status" value="1"/>
</dbReference>
<protein>
    <recommendedName>
        <fullName evidence="1">RelA/SpoT domain-containing protein</fullName>
    </recommendedName>
</protein>
<name>A0ABS0CV22_9NOCA</name>
<evidence type="ECO:0000313" key="3">
    <source>
        <dbReference type="Proteomes" id="UP000702209"/>
    </source>
</evidence>
<dbReference type="InterPro" id="IPR007685">
    <property type="entry name" value="RelA_SpoT"/>
</dbReference>
<evidence type="ECO:0000313" key="2">
    <source>
        <dbReference type="EMBL" id="MBF6300442.1"/>
    </source>
</evidence>
<gene>
    <name evidence="2" type="ORF">IU459_23265</name>
</gene>
<dbReference type="EMBL" id="JADLQX010000018">
    <property type="protein sequence ID" value="MBF6300442.1"/>
    <property type="molecule type" value="Genomic_DNA"/>
</dbReference>
<dbReference type="SMART" id="SM00954">
    <property type="entry name" value="RelA_SpoT"/>
    <property type="match status" value="1"/>
</dbReference>
<dbReference type="Gene3D" id="3.30.460.10">
    <property type="entry name" value="Beta Polymerase, domain 2"/>
    <property type="match status" value="1"/>
</dbReference>
<feature type="domain" description="RelA/SpoT" evidence="1">
    <location>
        <begin position="70"/>
        <end position="181"/>
    </location>
</feature>
<sequence>MKITDKPPWTSSKLKKFGNAIRDQREQVDSDVSYNEVVRWYGDLASSVRELIKQIDLSSVLGDQIAKVNSRPKTIHTLRQKLIASPHLQLPSIVDLAGVRVEAAMDLDDQDDLAAIIARELNQGFDAVVSDTRTSPRSGYRALHLRARFPAGRVEIQIRTALQSSWANLYETLADNLGREIRYGTLPANSEERSEVEGALRLSASFRTIEERKRVLRRSRMAQDRATEQLEVALMNVLEQLPEGDVVQWNTYTAKLEKCRVDRQAETQNRQIDDAANDKNDQHLIQQMKLMEEFIANRRRKEA</sequence>
<organism evidence="2 3">
    <name type="scientific">Nocardia amamiensis</name>
    <dbReference type="NCBI Taxonomy" id="404578"/>
    <lineage>
        <taxon>Bacteria</taxon>
        <taxon>Bacillati</taxon>
        <taxon>Actinomycetota</taxon>
        <taxon>Actinomycetes</taxon>
        <taxon>Mycobacteriales</taxon>
        <taxon>Nocardiaceae</taxon>
        <taxon>Nocardia</taxon>
    </lineage>
</organism>
<reference evidence="2 3" key="1">
    <citation type="submission" date="2020-10" db="EMBL/GenBank/DDBJ databases">
        <title>Identification of Nocardia species via Next-generation sequencing and recognition of intraspecies genetic diversity.</title>
        <authorList>
            <person name="Li P."/>
            <person name="Li P."/>
            <person name="Lu B."/>
        </authorList>
    </citation>
    <scope>NUCLEOTIDE SEQUENCE [LARGE SCALE GENOMIC DNA]</scope>
    <source>
        <strain evidence="2 3">BJ06-0157</strain>
    </source>
</reference>
<dbReference type="RefSeq" id="WP_195131687.1">
    <property type="nucleotide sequence ID" value="NZ_JADLQX010000018.1"/>
</dbReference>
<proteinExistence type="predicted"/>
<evidence type="ECO:0000259" key="1">
    <source>
        <dbReference type="SMART" id="SM00954"/>
    </source>
</evidence>
<dbReference type="Pfam" id="PF04607">
    <property type="entry name" value="RelA_SpoT"/>
    <property type="match status" value="1"/>
</dbReference>
<dbReference type="Proteomes" id="UP000702209">
    <property type="component" value="Unassembled WGS sequence"/>
</dbReference>
<keyword evidence="3" id="KW-1185">Reference proteome</keyword>
<comment type="caution">
    <text evidence="2">The sequence shown here is derived from an EMBL/GenBank/DDBJ whole genome shotgun (WGS) entry which is preliminary data.</text>
</comment>
<dbReference type="InterPro" id="IPR043519">
    <property type="entry name" value="NT_sf"/>
</dbReference>
<accession>A0ABS0CV22</accession>